<reference evidence="17 18" key="1">
    <citation type="submission" date="2018-08" db="EMBL/GenBank/DDBJ databases">
        <title>Comparative analysis of Burkholderia isolates from Puerto Rico.</title>
        <authorList>
            <person name="Hall C."/>
            <person name="Sahl J."/>
            <person name="Wagner D."/>
        </authorList>
    </citation>
    <scope>NUCLEOTIDE SEQUENCE [LARGE SCALE GENOMIC DNA]</scope>
    <source>
        <strain evidence="17 18">Bp8966</strain>
    </source>
</reference>
<evidence type="ECO:0000256" key="3">
    <source>
        <dbReference type="ARBA" id="ARBA00022448"/>
    </source>
</evidence>
<dbReference type="InterPro" id="IPR049712">
    <property type="entry name" value="Poly_export"/>
</dbReference>
<name>A0ABX9YCY9_9BURK</name>
<comment type="caution">
    <text evidence="17">The sequence shown here is derived from an EMBL/GenBank/DDBJ whole genome shotgun (WGS) entry which is preliminary data.</text>
</comment>
<evidence type="ECO:0000256" key="2">
    <source>
        <dbReference type="ARBA" id="ARBA00009450"/>
    </source>
</evidence>
<dbReference type="Gene3D" id="3.30.1950.10">
    <property type="entry name" value="wza like domain"/>
    <property type="match status" value="1"/>
</dbReference>
<evidence type="ECO:0000256" key="14">
    <source>
        <dbReference type="ARBA" id="ARBA00023288"/>
    </source>
</evidence>
<evidence type="ECO:0000313" key="18">
    <source>
        <dbReference type="Proteomes" id="UP000281098"/>
    </source>
</evidence>
<dbReference type="PANTHER" id="PTHR33619:SF3">
    <property type="entry name" value="POLYSACCHARIDE EXPORT PROTEIN GFCE-RELATED"/>
    <property type="match status" value="1"/>
</dbReference>
<keyword evidence="6" id="KW-0812">Transmembrane</keyword>
<evidence type="ECO:0000256" key="10">
    <source>
        <dbReference type="ARBA" id="ARBA00023114"/>
    </source>
</evidence>
<keyword evidence="7" id="KW-0732">Signal</keyword>
<evidence type="ECO:0000256" key="7">
    <source>
        <dbReference type="ARBA" id="ARBA00022729"/>
    </source>
</evidence>
<keyword evidence="5 17" id="KW-0762">Sugar transport</keyword>
<evidence type="ECO:0000256" key="1">
    <source>
        <dbReference type="ARBA" id="ARBA00004571"/>
    </source>
</evidence>
<evidence type="ECO:0000256" key="5">
    <source>
        <dbReference type="ARBA" id="ARBA00022597"/>
    </source>
</evidence>
<feature type="domain" description="SLBB" evidence="16">
    <location>
        <begin position="180"/>
        <end position="258"/>
    </location>
</feature>
<keyword evidence="12" id="KW-0564">Palmitate</keyword>
<evidence type="ECO:0000313" key="17">
    <source>
        <dbReference type="EMBL" id="RQY79886.1"/>
    </source>
</evidence>
<keyword evidence="14" id="KW-0449">Lipoprotein</keyword>
<evidence type="ECO:0000256" key="13">
    <source>
        <dbReference type="ARBA" id="ARBA00023237"/>
    </source>
</evidence>
<dbReference type="InterPro" id="IPR054765">
    <property type="entry name" value="SLBB_dom"/>
</dbReference>
<keyword evidence="11" id="KW-0472">Membrane</keyword>
<sequence>MLFPFFGLARRYAMLSLLFCLCGCVLAPGMKFNARALPGQPVNVVELDPSSVAQLDALNEQVLAKRCETDRLAGVSEPYRIGPADVVSIIVWDHPELVIPNLTYDIGTTGSAQSQSVGMTSQRLPGYVVSDDGILQFPYVKRFRIGGLTEIEAQQRLEAELEPYIHDPQISLRVIGYRSKKIYVNGEVREPGVKPITDVPMTLAQALHEADGVLSTGDASRMLLMRNGHRYSICLPEYTARGLEAGRIPLLDGDVVRVPPQSDFNVFVLGEVQRPGAVKFRSDGRLTLSQALGMAQPSQETSDPSQIYLVRPPENVRELRDVRNDPHARSRPVNAEVYHLNAKSPQGFALAQQIELRPDDVVYIDAPGIVRWNRVIAQILGGTTAAYNVQNAATRGWW</sequence>
<evidence type="ECO:0000256" key="12">
    <source>
        <dbReference type="ARBA" id="ARBA00023139"/>
    </source>
</evidence>
<gene>
    <name evidence="17" type="ORF">DF017_34565</name>
</gene>
<proteinExistence type="inferred from homology"/>
<evidence type="ECO:0000256" key="9">
    <source>
        <dbReference type="ARBA" id="ARBA00023065"/>
    </source>
</evidence>
<dbReference type="EMBL" id="QTPM01000082">
    <property type="protein sequence ID" value="RQY79886.1"/>
    <property type="molecule type" value="Genomic_DNA"/>
</dbReference>
<accession>A0ABX9YCY9</accession>
<comment type="subcellular location">
    <subcellularLocation>
        <location evidence="1">Cell outer membrane</location>
        <topology evidence="1">Multi-pass membrane protein</topology>
    </subcellularLocation>
</comment>
<evidence type="ECO:0000259" key="15">
    <source>
        <dbReference type="Pfam" id="PF02563"/>
    </source>
</evidence>
<evidence type="ECO:0000256" key="6">
    <source>
        <dbReference type="ARBA" id="ARBA00022692"/>
    </source>
</evidence>
<feature type="domain" description="SLBB" evidence="16">
    <location>
        <begin position="266"/>
        <end position="364"/>
    </location>
</feature>
<keyword evidence="13" id="KW-0998">Cell outer membrane</keyword>
<comment type="similarity">
    <text evidence="2">Belongs to the BexD/CtrA/VexA family.</text>
</comment>
<dbReference type="Proteomes" id="UP000281098">
    <property type="component" value="Unassembled WGS sequence"/>
</dbReference>
<keyword evidence="4" id="KW-1134">Transmembrane beta strand</keyword>
<evidence type="ECO:0000256" key="11">
    <source>
        <dbReference type="ARBA" id="ARBA00023136"/>
    </source>
</evidence>
<dbReference type="Pfam" id="PF02563">
    <property type="entry name" value="Poly_export"/>
    <property type="match status" value="1"/>
</dbReference>
<dbReference type="RefSeq" id="WP_124491960.1">
    <property type="nucleotide sequence ID" value="NZ_QTOI01000081.1"/>
</dbReference>
<protein>
    <submittedName>
        <fullName evidence="17">Sugar transporter</fullName>
    </submittedName>
</protein>
<dbReference type="PANTHER" id="PTHR33619">
    <property type="entry name" value="POLYSACCHARIDE EXPORT PROTEIN GFCE-RELATED"/>
    <property type="match status" value="1"/>
</dbReference>
<evidence type="ECO:0000256" key="8">
    <source>
        <dbReference type="ARBA" id="ARBA00023047"/>
    </source>
</evidence>
<evidence type="ECO:0000256" key="4">
    <source>
        <dbReference type="ARBA" id="ARBA00022452"/>
    </source>
</evidence>
<dbReference type="Pfam" id="PF22461">
    <property type="entry name" value="SLBB_2"/>
    <property type="match status" value="2"/>
</dbReference>
<keyword evidence="10" id="KW-0626">Porin</keyword>
<keyword evidence="3" id="KW-0813">Transport</keyword>
<keyword evidence="9" id="KW-0406">Ion transport</keyword>
<evidence type="ECO:0000259" key="16">
    <source>
        <dbReference type="Pfam" id="PF22461"/>
    </source>
</evidence>
<dbReference type="InterPro" id="IPR003715">
    <property type="entry name" value="Poly_export_N"/>
</dbReference>
<keyword evidence="18" id="KW-1185">Reference proteome</keyword>
<keyword evidence="8" id="KW-0625">Polysaccharide transport</keyword>
<feature type="domain" description="Polysaccharide export protein N-terminal" evidence="15">
    <location>
        <begin position="75"/>
        <end position="174"/>
    </location>
</feature>
<dbReference type="Gene3D" id="3.10.560.10">
    <property type="entry name" value="Outer membrane lipoprotein wza domain like"/>
    <property type="match status" value="2"/>
</dbReference>
<organism evidence="17 18">
    <name type="scientific">Burkholderia stagnalis</name>
    <dbReference type="NCBI Taxonomy" id="1503054"/>
    <lineage>
        <taxon>Bacteria</taxon>
        <taxon>Pseudomonadati</taxon>
        <taxon>Pseudomonadota</taxon>
        <taxon>Betaproteobacteria</taxon>
        <taxon>Burkholderiales</taxon>
        <taxon>Burkholderiaceae</taxon>
        <taxon>Burkholderia</taxon>
        <taxon>Burkholderia cepacia complex</taxon>
    </lineage>
</organism>